<evidence type="ECO:0000313" key="1">
    <source>
        <dbReference type="EMBL" id="MCI36417.1"/>
    </source>
</evidence>
<organism evidence="1 2">
    <name type="scientific">Trifolium medium</name>
    <dbReference type="NCBI Taxonomy" id="97028"/>
    <lineage>
        <taxon>Eukaryota</taxon>
        <taxon>Viridiplantae</taxon>
        <taxon>Streptophyta</taxon>
        <taxon>Embryophyta</taxon>
        <taxon>Tracheophyta</taxon>
        <taxon>Spermatophyta</taxon>
        <taxon>Magnoliopsida</taxon>
        <taxon>eudicotyledons</taxon>
        <taxon>Gunneridae</taxon>
        <taxon>Pentapetalae</taxon>
        <taxon>rosids</taxon>
        <taxon>fabids</taxon>
        <taxon>Fabales</taxon>
        <taxon>Fabaceae</taxon>
        <taxon>Papilionoideae</taxon>
        <taxon>50 kb inversion clade</taxon>
        <taxon>NPAAA clade</taxon>
        <taxon>Hologalegina</taxon>
        <taxon>IRL clade</taxon>
        <taxon>Trifolieae</taxon>
        <taxon>Trifolium</taxon>
    </lineage>
</organism>
<dbReference type="Proteomes" id="UP000265520">
    <property type="component" value="Unassembled WGS sequence"/>
</dbReference>
<keyword evidence="2" id="KW-1185">Reference proteome</keyword>
<comment type="caution">
    <text evidence="1">The sequence shown here is derived from an EMBL/GenBank/DDBJ whole genome shotgun (WGS) entry which is preliminary data.</text>
</comment>
<dbReference type="EMBL" id="LXQA010233559">
    <property type="protein sequence ID" value="MCI36417.1"/>
    <property type="molecule type" value="Genomic_DNA"/>
</dbReference>
<reference evidence="1 2" key="1">
    <citation type="journal article" date="2018" name="Front. Plant Sci.">
        <title>Red Clover (Trifolium pratense) and Zigzag Clover (T. medium) - A Picture of Genomic Similarities and Differences.</title>
        <authorList>
            <person name="Dluhosova J."/>
            <person name="Istvanek J."/>
            <person name="Nedelnik J."/>
            <person name="Repkova J."/>
        </authorList>
    </citation>
    <scope>NUCLEOTIDE SEQUENCE [LARGE SCALE GENOMIC DNA]</scope>
    <source>
        <strain evidence="2">cv. 10/8</strain>
        <tissue evidence="1">Leaf</tissue>
    </source>
</reference>
<dbReference type="AlphaFoldDB" id="A0A392RJL7"/>
<proteinExistence type="predicted"/>
<name>A0A392RJL7_9FABA</name>
<evidence type="ECO:0000313" key="2">
    <source>
        <dbReference type="Proteomes" id="UP000265520"/>
    </source>
</evidence>
<protein>
    <submittedName>
        <fullName evidence="1">Metal tolerance protein C1-like</fullName>
    </submittedName>
</protein>
<accession>A0A392RJL7</accession>
<feature type="non-terminal residue" evidence="1">
    <location>
        <position position="61"/>
    </location>
</feature>
<sequence length="61" mass="6417">MLLATGGGIAWHAVDLLTGLLSAGPEMVTQAMAHEHVHSHGHGGHHHGIDMEHPILALNMT</sequence>